<keyword evidence="1" id="KW-1133">Transmembrane helix</keyword>
<dbReference type="Proteomes" id="UP000013165">
    <property type="component" value="Unassembled WGS sequence"/>
</dbReference>
<evidence type="ECO:0000256" key="1">
    <source>
        <dbReference type="SAM" id="Phobius"/>
    </source>
</evidence>
<organism evidence="2 3">
    <name type="scientific">Marinobacter nanhaiticus D15-8W</name>
    <dbReference type="NCBI Taxonomy" id="626887"/>
    <lineage>
        <taxon>Bacteria</taxon>
        <taxon>Pseudomonadati</taxon>
        <taxon>Pseudomonadota</taxon>
        <taxon>Gammaproteobacteria</taxon>
        <taxon>Pseudomonadales</taxon>
        <taxon>Marinobacteraceae</taxon>
        <taxon>Marinobacter</taxon>
    </lineage>
</organism>
<dbReference type="Pfam" id="PF04403">
    <property type="entry name" value="PqiA"/>
    <property type="match status" value="1"/>
</dbReference>
<dbReference type="OrthoDB" id="9807787at2"/>
<keyword evidence="1" id="KW-0472">Membrane</keyword>
<feature type="transmembrane region" description="Helical" evidence="1">
    <location>
        <begin position="167"/>
        <end position="187"/>
    </location>
</feature>
<accession>N6WQD3</accession>
<name>N6WQD3_9GAMM</name>
<dbReference type="PATRIC" id="fig|626887.3.peg.3525"/>
<dbReference type="eggNOG" id="COG2995">
    <property type="taxonomic scope" value="Bacteria"/>
</dbReference>
<dbReference type="AlphaFoldDB" id="N6WQD3"/>
<dbReference type="STRING" id="626887.J057_17640"/>
<dbReference type="HOGENOM" id="CLU_041903_1_1_6"/>
<reference evidence="2 3" key="1">
    <citation type="journal article" date="2013" name="Genome Announc.">
        <title>Genome Sequence of the Polycyclic Aromatic Hydrocarbon-Degrading Bacterium Strain Marinobacter nanhaiticus D15-8WT.</title>
        <authorList>
            <person name="Cui Z."/>
            <person name="Gao W."/>
            <person name="Li Q."/>
            <person name="Xu G."/>
            <person name="Zheng L."/>
        </authorList>
    </citation>
    <scope>NUCLEOTIDE SEQUENCE [LARGE SCALE GENOMIC DNA]</scope>
    <source>
        <strain evidence="2 3">D15-8W</strain>
    </source>
</reference>
<evidence type="ECO:0000313" key="2">
    <source>
        <dbReference type="EMBL" id="ENO13242.1"/>
    </source>
</evidence>
<feature type="transmembrane region" description="Helical" evidence="1">
    <location>
        <begin position="92"/>
        <end position="120"/>
    </location>
</feature>
<comment type="caution">
    <text evidence="2">The sequence shown here is derived from an EMBL/GenBank/DDBJ whole genome shotgun (WGS) entry which is preliminary data.</text>
</comment>
<proteinExistence type="predicted"/>
<keyword evidence="3" id="KW-1185">Reference proteome</keyword>
<keyword evidence="1" id="KW-0812">Transmembrane</keyword>
<gene>
    <name evidence="2" type="ORF">J057_17640</name>
</gene>
<feature type="transmembrane region" description="Helical" evidence="1">
    <location>
        <begin position="141"/>
        <end position="161"/>
    </location>
</feature>
<dbReference type="EMBL" id="APLQ01000014">
    <property type="protein sequence ID" value="ENO13242.1"/>
    <property type="molecule type" value="Genomic_DNA"/>
</dbReference>
<sequence>MNTPSPYIICEYCDSVYHRPDLALHQKAVCQRCGAVIARHHLLSVDHMLALSVAAGMLLLFVCFYPVLSIQAQDQVNSASLVDAVLSLAEGSISLMAAISAFAIVVVPALQVGLMLWLFSHARAGYRAPGFRGCMRLLATLRPWGMLEVFLLGCLVAVVKLKGPLDAAPTIGLFALGGLSLLMIGMAGRDVSLLWEKLP</sequence>
<dbReference type="InterPro" id="IPR007498">
    <property type="entry name" value="PqiA-like"/>
</dbReference>
<evidence type="ECO:0000313" key="3">
    <source>
        <dbReference type="Proteomes" id="UP000013165"/>
    </source>
</evidence>
<protein>
    <submittedName>
        <fullName evidence="2">Paraquat-inducible protein A</fullName>
    </submittedName>
</protein>
<dbReference type="RefSeq" id="WP_004581467.1">
    <property type="nucleotide sequence ID" value="NZ_AP028878.1"/>
</dbReference>
<feature type="transmembrane region" description="Helical" evidence="1">
    <location>
        <begin position="49"/>
        <end position="72"/>
    </location>
</feature>